<protein>
    <submittedName>
        <fullName evidence="2">Uncharacterized protein</fullName>
    </submittedName>
</protein>
<gene>
    <name evidence="2" type="ORF">C1SCF055_LOCUS19343</name>
</gene>
<name>A0A9P1CKD6_9DINO</name>
<reference evidence="3 4" key="2">
    <citation type="submission" date="2024-05" db="EMBL/GenBank/DDBJ databases">
        <authorList>
            <person name="Chen Y."/>
            <person name="Shah S."/>
            <person name="Dougan E. K."/>
            <person name="Thang M."/>
            <person name="Chan C."/>
        </authorList>
    </citation>
    <scope>NUCLEOTIDE SEQUENCE [LARGE SCALE GENOMIC DNA]</scope>
</reference>
<proteinExistence type="predicted"/>
<dbReference type="AlphaFoldDB" id="A0A9P1CKD6"/>
<keyword evidence="4" id="KW-1185">Reference proteome</keyword>
<organism evidence="2">
    <name type="scientific">Cladocopium goreaui</name>
    <dbReference type="NCBI Taxonomy" id="2562237"/>
    <lineage>
        <taxon>Eukaryota</taxon>
        <taxon>Sar</taxon>
        <taxon>Alveolata</taxon>
        <taxon>Dinophyceae</taxon>
        <taxon>Suessiales</taxon>
        <taxon>Symbiodiniaceae</taxon>
        <taxon>Cladocopium</taxon>
    </lineage>
</organism>
<sequence>MSLWYRLLPLRPHNEVPDASTKVGSSGHAAPLPPPAPSVGVPAPIADPNFIDPAWQVPTSDETAVPKDDDGESWLELLRDGLDASENEYKQPPPFPRVMHFAAPPGPVPEGKFPRQVLEQQRAVLAKFRPDPPPSKLECSAVQPDMDLPGLADLISLRGKMNSGKGGKGMVHS</sequence>
<dbReference type="EMBL" id="CAMXCT010001723">
    <property type="protein sequence ID" value="CAI3992518.1"/>
    <property type="molecule type" value="Genomic_DNA"/>
</dbReference>
<dbReference type="EMBL" id="CAMXCT030001723">
    <property type="protein sequence ID" value="CAL4779830.1"/>
    <property type="molecule type" value="Genomic_DNA"/>
</dbReference>
<dbReference type="EMBL" id="CAMXCT020001723">
    <property type="protein sequence ID" value="CAL1145893.1"/>
    <property type="molecule type" value="Genomic_DNA"/>
</dbReference>
<evidence type="ECO:0000313" key="4">
    <source>
        <dbReference type="Proteomes" id="UP001152797"/>
    </source>
</evidence>
<evidence type="ECO:0000313" key="2">
    <source>
        <dbReference type="EMBL" id="CAI3992518.1"/>
    </source>
</evidence>
<evidence type="ECO:0000256" key="1">
    <source>
        <dbReference type="SAM" id="MobiDB-lite"/>
    </source>
</evidence>
<accession>A0A9P1CKD6</accession>
<evidence type="ECO:0000313" key="3">
    <source>
        <dbReference type="EMBL" id="CAL4779830.1"/>
    </source>
</evidence>
<dbReference type="Proteomes" id="UP001152797">
    <property type="component" value="Unassembled WGS sequence"/>
</dbReference>
<feature type="region of interest" description="Disordered" evidence="1">
    <location>
        <begin position="85"/>
        <end position="112"/>
    </location>
</feature>
<comment type="caution">
    <text evidence="2">The sequence shown here is derived from an EMBL/GenBank/DDBJ whole genome shotgun (WGS) entry which is preliminary data.</text>
</comment>
<feature type="region of interest" description="Disordered" evidence="1">
    <location>
        <begin position="13"/>
        <end position="70"/>
    </location>
</feature>
<reference evidence="2" key="1">
    <citation type="submission" date="2022-10" db="EMBL/GenBank/DDBJ databases">
        <authorList>
            <person name="Chen Y."/>
            <person name="Dougan E. K."/>
            <person name="Chan C."/>
            <person name="Rhodes N."/>
            <person name="Thang M."/>
        </authorList>
    </citation>
    <scope>NUCLEOTIDE SEQUENCE</scope>
</reference>